<comment type="caution">
    <text evidence="3">The sequence shown here is derived from an EMBL/GenBank/DDBJ whole genome shotgun (WGS) entry which is preliminary data.</text>
</comment>
<dbReference type="Gene3D" id="2.60.120.1440">
    <property type="match status" value="1"/>
</dbReference>
<dbReference type="AlphaFoldDB" id="A0A2S9QE27"/>
<evidence type="ECO:0000313" key="3">
    <source>
        <dbReference type="EMBL" id="PRH87585.1"/>
    </source>
</evidence>
<dbReference type="PANTHER" id="PTHR38731">
    <property type="entry name" value="LIPL45-RELATED LIPOPROTEIN-RELATED"/>
    <property type="match status" value="1"/>
</dbReference>
<protein>
    <recommendedName>
        <fullName evidence="2">FecR protein domain-containing protein</fullName>
    </recommendedName>
</protein>
<organism evidence="3 4">
    <name type="scientific">Labrys okinawensis</name>
    <dbReference type="NCBI Taxonomy" id="346911"/>
    <lineage>
        <taxon>Bacteria</taxon>
        <taxon>Pseudomonadati</taxon>
        <taxon>Pseudomonadota</taxon>
        <taxon>Alphaproteobacteria</taxon>
        <taxon>Hyphomicrobiales</taxon>
        <taxon>Xanthobacteraceae</taxon>
        <taxon>Labrys</taxon>
    </lineage>
</organism>
<name>A0A2S9QE27_9HYPH</name>
<dbReference type="Proteomes" id="UP000237682">
    <property type="component" value="Unassembled WGS sequence"/>
</dbReference>
<dbReference type="EMBL" id="PUEJ01000004">
    <property type="protein sequence ID" value="PRH87585.1"/>
    <property type="molecule type" value="Genomic_DNA"/>
</dbReference>
<dbReference type="RefSeq" id="WP_105862515.1">
    <property type="nucleotide sequence ID" value="NZ_PUEJ01000004.1"/>
</dbReference>
<feature type="domain" description="FecR protein" evidence="2">
    <location>
        <begin position="62"/>
        <end position="156"/>
    </location>
</feature>
<accession>A0A2S9QE27</accession>
<dbReference type="PANTHER" id="PTHR38731:SF3">
    <property type="entry name" value="BLL6125 PROTEIN"/>
    <property type="match status" value="1"/>
</dbReference>
<dbReference type="InterPro" id="IPR006860">
    <property type="entry name" value="FecR"/>
</dbReference>
<evidence type="ECO:0000259" key="2">
    <source>
        <dbReference type="Pfam" id="PF04773"/>
    </source>
</evidence>
<feature type="compositionally biased region" description="Polar residues" evidence="1">
    <location>
        <begin position="237"/>
        <end position="248"/>
    </location>
</feature>
<feature type="compositionally biased region" description="Gly residues" evidence="1">
    <location>
        <begin position="207"/>
        <end position="235"/>
    </location>
</feature>
<keyword evidence="4" id="KW-1185">Reference proteome</keyword>
<dbReference type="OrthoDB" id="8443045at2"/>
<evidence type="ECO:0000256" key="1">
    <source>
        <dbReference type="SAM" id="MobiDB-lite"/>
    </source>
</evidence>
<evidence type="ECO:0000313" key="4">
    <source>
        <dbReference type="Proteomes" id="UP000237682"/>
    </source>
</evidence>
<sequence length="248" mass="25472">MPIHRRSLLAGLLLAGIRPDRVLARAAAEAGSILGASGESTAQARGRIRLLSVGDPVYLNDLLATGERARLSAQLGDATRLLLGARTRVRIDKFLIDRGGRLVLERGAIMFDRPHDRPSGELSVTTPFGLIAARGTRFFAGPSWGKFGVYVEDGVVDVATRGGTVRLTPGFGTELTGMQAAPAAPAPWSPLRISEARSVVVGPRNTFGGGDMSPLGGGSTPPSGGGGAAPLGGGTSLNHTSGGSHPKP</sequence>
<reference evidence="3 4" key="1">
    <citation type="submission" date="2018-02" db="EMBL/GenBank/DDBJ databases">
        <title>Whole genome sequencing of endophytic bacterium.</title>
        <authorList>
            <person name="Eedara R."/>
            <person name="Podile A.R."/>
        </authorList>
    </citation>
    <scope>NUCLEOTIDE SEQUENCE [LARGE SCALE GENOMIC DNA]</scope>
    <source>
        <strain evidence="3 4">RP1T</strain>
    </source>
</reference>
<feature type="region of interest" description="Disordered" evidence="1">
    <location>
        <begin position="202"/>
        <end position="248"/>
    </location>
</feature>
<gene>
    <name evidence="3" type="ORF">C5L14_13380</name>
</gene>
<proteinExistence type="predicted"/>
<dbReference type="Pfam" id="PF04773">
    <property type="entry name" value="FecR"/>
    <property type="match status" value="1"/>
</dbReference>